<keyword evidence="3" id="KW-0808">Transferase</keyword>
<organism evidence="5 6">
    <name type="scientific">Umbra pygmaea</name>
    <name type="common">Eastern mudminnow</name>
    <dbReference type="NCBI Taxonomy" id="75934"/>
    <lineage>
        <taxon>Eukaryota</taxon>
        <taxon>Metazoa</taxon>
        <taxon>Chordata</taxon>
        <taxon>Craniata</taxon>
        <taxon>Vertebrata</taxon>
        <taxon>Euteleostomi</taxon>
        <taxon>Actinopterygii</taxon>
        <taxon>Neopterygii</taxon>
        <taxon>Teleostei</taxon>
        <taxon>Protacanthopterygii</taxon>
        <taxon>Esociformes</taxon>
        <taxon>Umbridae</taxon>
        <taxon>Umbra</taxon>
    </lineage>
</organism>
<dbReference type="InterPro" id="IPR016673">
    <property type="entry name" value="HHMT-like"/>
</dbReference>
<dbReference type="Proteomes" id="UP001557470">
    <property type="component" value="Unassembled WGS sequence"/>
</dbReference>
<evidence type="ECO:0000256" key="3">
    <source>
        <dbReference type="ARBA" id="ARBA00022679"/>
    </source>
</evidence>
<proteinExistence type="predicted"/>
<evidence type="ECO:0000256" key="1">
    <source>
        <dbReference type="ARBA" id="ARBA00011245"/>
    </source>
</evidence>
<dbReference type="GO" id="GO:0008168">
    <property type="term" value="F:methyltransferase activity"/>
    <property type="evidence" value="ECO:0007669"/>
    <property type="project" value="UniProtKB-KW"/>
</dbReference>
<dbReference type="GO" id="GO:0032259">
    <property type="term" value="P:methylation"/>
    <property type="evidence" value="ECO:0007669"/>
    <property type="project" value="UniProtKB-KW"/>
</dbReference>
<keyword evidence="4" id="KW-0949">S-adenosyl-L-methionine</keyword>
<dbReference type="PROSITE" id="PS51597">
    <property type="entry name" value="SAM_HNMT"/>
    <property type="match status" value="1"/>
</dbReference>
<reference evidence="5 6" key="1">
    <citation type="submission" date="2024-06" db="EMBL/GenBank/DDBJ databases">
        <authorList>
            <person name="Pan Q."/>
            <person name="Wen M."/>
            <person name="Jouanno E."/>
            <person name="Zahm M."/>
            <person name="Klopp C."/>
            <person name="Cabau C."/>
            <person name="Louis A."/>
            <person name="Berthelot C."/>
            <person name="Parey E."/>
            <person name="Roest Crollius H."/>
            <person name="Montfort J."/>
            <person name="Robinson-Rechavi M."/>
            <person name="Bouchez O."/>
            <person name="Lampietro C."/>
            <person name="Lopez Roques C."/>
            <person name="Donnadieu C."/>
            <person name="Postlethwait J."/>
            <person name="Bobe J."/>
            <person name="Verreycken H."/>
            <person name="Guiguen Y."/>
        </authorList>
    </citation>
    <scope>NUCLEOTIDE SEQUENCE [LARGE SCALE GENOMIC DNA]</scope>
    <source>
        <strain evidence="5">Up_M1</strain>
        <tissue evidence="5">Testis</tissue>
    </source>
</reference>
<dbReference type="FunFam" id="3.40.50.150:FF:000118">
    <property type="entry name" value="Histamine N-methyltransferase"/>
    <property type="match status" value="1"/>
</dbReference>
<name>A0ABD0WAP3_UMBPY</name>
<accession>A0ABD0WAP3</accession>
<dbReference type="SUPFAM" id="SSF53335">
    <property type="entry name" value="S-adenosyl-L-methionine-dependent methyltransferases"/>
    <property type="match status" value="1"/>
</dbReference>
<evidence type="ECO:0000256" key="4">
    <source>
        <dbReference type="ARBA" id="ARBA00022691"/>
    </source>
</evidence>
<dbReference type="EMBL" id="JAGEUA010000009">
    <property type="protein sequence ID" value="KAL0966878.1"/>
    <property type="molecule type" value="Genomic_DNA"/>
</dbReference>
<evidence type="ECO:0000313" key="6">
    <source>
        <dbReference type="Proteomes" id="UP001557470"/>
    </source>
</evidence>
<protein>
    <recommendedName>
        <fullName evidence="7">Histamine N-methyltransferase</fullName>
    </recommendedName>
</protein>
<dbReference type="InterPro" id="IPR029063">
    <property type="entry name" value="SAM-dependent_MTases_sf"/>
</dbReference>
<evidence type="ECO:0000313" key="5">
    <source>
        <dbReference type="EMBL" id="KAL0966878.1"/>
    </source>
</evidence>
<dbReference type="AlphaFoldDB" id="A0ABD0WAP3"/>
<keyword evidence="6" id="KW-1185">Reference proteome</keyword>
<dbReference type="PIRSF" id="PIRSF016616">
    <property type="entry name" value="HHMT"/>
    <property type="match status" value="1"/>
</dbReference>
<comment type="subunit">
    <text evidence="1">Monomer.</text>
</comment>
<comment type="caution">
    <text evidence="5">The sequence shown here is derived from an EMBL/GenBank/DDBJ whole genome shotgun (WGS) entry which is preliminary data.</text>
</comment>
<keyword evidence="2" id="KW-0489">Methyltransferase</keyword>
<evidence type="ECO:0008006" key="7">
    <source>
        <dbReference type="Google" id="ProtNLM"/>
    </source>
</evidence>
<evidence type="ECO:0000256" key="2">
    <source>
        <dbReference type="ARBA" id="ARBA00022603"/>
    </source>
</evidence>
<gene>
    <name evidence="5" type="ORF">UPYG_G00301280</name>
</gene>
<dbReference type="Pfam" id="PF13489">
    <property type="entry name" value="Methyltransf_23"/>
    <property type="match status" value="1"/>
</dbReference>
<dbReference type="Gene3D" id="3.40.50.150">
    <property type="entry name" value="Vaccinia Virus protein VP39"/>
    <property type="match status" value="1"/>
</dbReference>
<sequence length="284" mass="32653">MEDKERYLKCFRLFLERSTEHKSMKDFIHGNLPDTLARIGKGKTHLNVMGVGSGAGEIDLEILSELHLKRPAVTVDYQVVEPNDKQIQLFQESVSQKPNLDYIKFNWNKMTAAEFEKHWKKNYTKKMDFIHMIQVLYYMKDFAATVSFYQSLLDQDGKLFIILLTGESGWSKLKKNFKTQISTGDSQGMTSSDLKTYLDSMGLSYHSYEQPSQFDITECFTEGDPRGELLLDFVTQVLDFSHTAPAELKAAVLEYLRHPDCSQEIEGRVLFNSNMDMLVVDAPK</sequence>